<name>A0A2Z6P4L8_TRISU</name>
<sequence>MGSEANFATASIPKFDGDYDHWSMVMENLLRSKEYWVAVELGYTEPTSRDGMTAVQIKNLDEMKLKDLKAKNYLFQSIDKSILKTITQKETSKQLWDSMKLMCRGNARVKRAQLNRLRRDFEVLAMKQGESITEYFGRVMTVANDMRNYGEDVDDVKIVEKILRTLTDKWNYIVCSIEESKDIDQLSVDALQSSLLVHEQKFKVSGEDEHALKVTHEQSYGGRGRGRTAFRGGRGQGRGRSSQPRSKETVECYKCHQLGHYQYECQANYADLEESEEMVLMAYVDTFGGDRDVVWYIDSGCSNHMCGDSSLFCELEEGFNKVVRLGNYASMNVVGKGSVRLNVKGVNYLVRDVYYVPGLKNNLLSVGQLQERGLAVLMQSNECRIYHHTKGLVFQTNMTANRMFVLLSSTQSIKKENKEECFQVTTDDVAHLWHRRFGHLSYKGLKTLQTKNMVRGLPSFSVGEIVCTNCLKGKQHRDVISRRSTWRASEKLELVHADICGPISPFSEGNKRYFICFIDDYSRKAWVYFLAYKSDAFTTFKLFKALVEKETGLSIKCLRTDRGGEFTSNEFKEYCKMNGIKRQLTVAYTPQQNGVAERKNRTVMNMVRSLLVEKNVPRKFWVEAVNWAFYVLNRCPTSSVKEMTPVEAWYGMKPSVGHLRVFGCIAYAHVPDARRTKLEDKSRCCVLFGVSEESKAYRLYDPTSKRIIISRDVVFEEDGQWNWEKKSEEDNKFDTEWEDEKSEEREESSDGNEEENATDGNEDENATDGNEDENTASPVTEHRNRRAPGWVNDYVSGEGLSDEEVQTQLVLFAHAVHSDPTSFDEAVKEVKWRAAMDAEMKSIEKNGTWDLTELPKEARKIGVKWVYKTKLNELGEVEKYKARLVAKGYAQEYGVDYEEVYAPVARMDTVRMILALAAQRGWCVFQQDVKSAFLHGKLAENVYVEQPRGYEIKNEEHKAYRLYDPTSKRIIISRDVVFEEDGQWNWEKKSEEDNNFDTEWEDEKSEEREESSDVNEEENAAEGNEEENATDGNEDENATDGNEDENTASPVTEHRNRRAPGWTNDYVSGEGLSDEEVQTQLVLFAHAVHSDPTSFDEAVKEVKWRAAMDAEMKSIEKNGTWDLTELPKEARKIGVKWVYKTKLNELGEVEKYKARLVAKGYAQEYGVDYEEVYAPVARMDTVRMILALAAQRGWCVFQLDVKSTFLHGKLAENVYVEQPRGYEIKNEEHKVYKLNKALYGLKQAPRAWFSRIESYFRKEGFEKEDSEQTLFTKVKQGKHLIISLYVDDLIYTGDDEKMMSEFKESMMKEFDMSDLGKMRYFLGIEVVQFDGGVFISQTKYVTDVLRRFGMEHSNPVENPMVPGFKISKDENGVEMDGSFFKQLIGSLMYLTATRPDIMYAVSLLSRYMSRPTEVHYSAAKRILRYLQGTTKFGILYKREGNCELIGFTDSDYAGSAEDRRSTSAAAGSSCQAIWMQRVLKKIGYKGSESTVIFCDNSSTIKLSKNPVMHGKSKHIDVRYHFLRELVNDGVVQLQFCGTRHQLADILTKPLKLESFRELRWKLGVFAGDLTKKGRRRMWVVGDLKHHVCNRERSLMNARNVFVKMSKRDVISWTTLLMAYARGGHCDEAVDVFKQMVVSGEAEPNEATIVTVLSACASIGSLSLGCWVHSYVDKRIDLDVDGNIGNALVNMYVKCGDMKMGLKVFNMVVHKDVISWGTVICGLAMNGYGKQAVQMFSRMLVHGVLPDDVTFIGLLSACSHVGLVSEGIMFFKAMRDSYGIVPQMRHYCCMVDMYGRAGLFEEAVAFLKGMPVEAEGPIWGALLQACKIHGNEEMSEWIRGQIRDKNVGVGTLALLSNIYASSERWDDANKVVLVATKDGLLPSQVSPTRLDRGREVPQSASAAGALVNLPQFNGDQSSLENMLSTQGTVGSPLLNKRDISYYFMPVDKNLPSCQTLRQKPSPQTSQPKDGGEILRPWRHQD</sequence>
<keyword evidence="9" id="KW-1185">Reference proteome</keyword>
<keyword evidence="2" id="KW-0064">Aspartyl protease</keyword>
<dbReference type="Proteomes" id="UP000242715">
    <property type="component" value="Unassembled WGS sequence"/>
</dbReference>
<dbReference type="InterPro" id="IPR036875">
    <property type="entry name" value="Znf_CCHC_sf"/>
</dbReference>
<proteinExistence type="predicted"/>
<dbReference type="CDD" id="cd09272">
    <property type="entry name" value="RNase_HI_RT_Ty1"/>
    <property type="match status" value="1"/>
</dbReference>
<feature type="region of interest" description="Disordered" evidence="5">
    <location>
        <begin position="216"/>
        <end position="245"/>
    </location>
</feature>
<dbReference type="InterPro" id="IPR036397">
    <property type="entry name" value="RNaseH_sf"/>
</dbReference>
<evidence type="ECO:0000313" key="8">
    <source>
        <dbReference type="EMBL" id="GAU51371.1"/>
    </source>
</evidence>
<accession>A0A2Z6P4L8</accession>
<dbReference type="PANTHER" id="PTHR47926:SF458">
    <property type="entry name" value="PENTATRICOPEPTIDE REPEAT-CONTAINING PROTEIN"/>
    <property type="match status" value="1"/>
</dbReference>
<protein>
    <recommendedName>
        <fullName evidence="10">Integrase catalytic domain-containing protein</fullName>
    </recommendedName>
</protein>
<feature type="region of interest" description="Disordered" evidence="5">
    <location>
        <begin position="988"/>
        <end position="1069"/>
    </location>
</feature>
<dbReference type="Gene3D" id="1.25.40.10">
    <property type="entry name" value="Tetratricopeptide repeat domain"/>
    <property type="match status" value="2"/>
</dbReference>
<feature type="repeat" description="PPR" evidence="4">
    <location>
        <begin position="1608"/>
        <end position="1642"/>
    </location>
</feature>
<dbReference type="SUPFAM" id="SSF53098">
    <property type="entry name" value="Ribonuclease H-like"/>
    <property type="match status" value="1"/>
</dbReference>
<feature type="repeat" description="PPR" evidence="4">
    <location>
        <begin position="1711"/>
        <end position="1745"/>
    </location>
</feature>
<dbReference type="InterPro" id="IPR011990">
    <property type="entry name" value="TPR-like_helical_dom_sf"/>
</dbReference>
<keyword evidence="3" id="KW-0863">Zinc-finger</keyword>
<dbReference type="GO" id="GO:0008270">
    <property type="term" value="F:zinc ion binding"/>
    <property type="evidence" value="ECO:0007669"/>
    <property type="project" value="UniProtKB-KW"/>
</dbReference>
<organism evidence="8 9">
    <name type="scientific">Trifolium subterraneum</name>
    <name type="common">Subterranean clover</name>
    <dbReference type="NCBI Taxonomy" id="3900"/>
    <lineage>
        <taxon>Eukaryota</taxon>
        <taxon>Viridiplantae</taxon>
        <taxon>Streptophyta</taxon>
        <taxon>Embryophyta</taxon>
        <taxon>Tracheophyta</taxon>
        <taxon>Spermatophyta</taxon>
        <taxon>Magnoliopsida</taxon>
        <taxon>eudicotyledons</taxon>
        <taxon>Gunneridae</taxon>
        <taxon>Pentapetalae</taxon>
        <taxon>rosids</taxon>
        <taxon>fabids</taxon>
        <taxon>Fabales</taxon>
        <taxon>Fabaceae</taxon>
        <taxon>Papilionoideae</taxon>
        <taxon>50 kb inversion clade</taxon>
        <taxon>NPAAA clade</taxon>
        <taxon>Hologalegina</taxon>
        <taxon>IRL clade</taxon>
        <taxon>Trifolieae</taxon>
        <taxon>Trifolium</taxon>
    </lineage>
</organism>
<feature type="region of interest" description="Disordered" evidence="5">
    <location>
        <begin position="725"/>
        <end position="790"/>
    </location>
</feature>
<evidence type="ECO:0008006" key="10">
    <source>
        <dbReference type="Google" id="ProtNLM"/>
    </source>
</evidence>
<dbReference type="FunFam" id="1.25.40.10:FF:000242">
    <property type="entry name" value="Pentatricopeptide repeat-containing protein"/>
    <property type="match status" value="1"/>
</dbReference>
<dbReference type="NCBIfam" id="TIGR00756">
    <property type="entry name" value="PPR"/>
    <property type="match status" value="2"/>
</dbReference>
<dbReference type="PROSITE" id="PS50994">
    <property type="entry name" value="INTEGRASE"/>
    <property type="match status" value="1"/>
</dbReference>
<reference evidence="9" key="1">
    <citation type="journal article" date="2017" name="Front. Plant Sci.">
        <title>Climate Clever Clovers: New Paradigm to Reduce the Environmental Footprint of Ruminants by Breeding Low Methanogenic Forages Utilizing Haplotype Variation.</title>
        <authorList>
            <person name="Kaur P."/>
            <person name="Appels R."/>
            <person name="Bayer P.E."/>
            <person name="Keeble-Gagnere G."/>
            <person name="Wang J."/>
            <person name="Hirakawa H."/>
            <person name="Shirasawa K."/>
            <person name="Vercoe P."/>
            <person name="Stefanova K."/>
            <person name="Durmic Z."/>
            <person name="Nichols P."/>
            <person name="Revell C."/>
            <person name="Isobe S.N."/>
            <person name="Edwards D."/>
            <person name="Erskine W."/>
        </authorList>
    </citation>
    <scope>NUCLEOTIDE SEQUENCE [LARGE SCALE GENOMIC DNA]</scope>
    <source>
        <strain evidence="9">cv. Daliak</strain>
    </source>
</reference>
<dbReference type="Pfam" id="PF07727">
    <property type="entry name" value="RVT_2"/>
    <property type="match status" value="2"/>
</dbReference>
<evidence type="ECO:0000256" key="1">
    <source>
        <dbReference type="ARBA" id="ARBA00022737"/>
    </source>
</evidence>
<feature type="compositionally biased region" description="Basic and acidic residues" evidence="5">
    <location>
        <begin position="725"/>
        <end position="735"/>
    </location>
</feature>
<keyword evidence="3" id="KW-0479">Metal-binding</keyword>
<dbReference type="PROSITE" id="PS50158">
    <property type="entry name" value="ZF_CCHC"/>
    <property type="match status" value="1"/>
</dbReference>
<feature type="compositionally biased region" description="Acidic residues" evidence="5">
    <location>
        <begin position="993"/>
        <end position="1046"/>
    </location>
</feature>
<feature type="compositionally biased region" description="Acidic residues" evidence="5">
    <location>
        <begin position="736"/>
        <end position="774"/>
    </location>
</feature>
<feature type="region of interest" description="Disordered" evidence="5">
    <location>
        <begin position="1951"/>
        <end position="1980"/>
    </location>
</feature>
<evidence type="ECO:0000256" key="3">
    <source>
        <dbReference type="PROSITE-ProRule" id="PRU00047"/>
    </source>
</evidence>
<feature type="compositionally biased region" description="Polar residues" evidence="5">
    <location>
        <begin position="1951"/>
        <end position="1966"/>
    </location>
</feature>
<keyword evidence="2" id="KW-0645">Protease</keyword>
<evidence type="ECO:0000313" key="9">
    <source>
        <dbReference type="Proteomes" id="UP000242715"/>
    </source>
</evidence>
<dbReference type="InterPro" id="IPR046960">
    <property type="entry name" value="PPR_At4g14850-like_plant"/>
</dbReference>
<dbReference type="GO" id="GO:0009451">
    <property type="term" value="P:RNA modification"/>
    <property type="evidence" value="ECO:0007669"/>
    <property type="project" value="InterPro"/>
</dbReference>
<keyword evidence="1" id="KW-0677">Repeat</keyword>
<dbReference type="SUPFAM" id="SSF56672">
    <property type="entry name" value="DNA/RNA polymerases"/>
    <property type="match status" value="2"/>
</dbReference>
<evidence type="ECO:0000259" key="7">
    <source>
        <dbReference type="PROSITE" id="PS50994"/>
    </source>
</evidence>
<dbReference type="InterPro" id="IPR043502">
    <property type="entry name" value="DNA/RNA_pol_sf"/>
</dbReference>
<dbReference type="Gene3D" id="3.30.420.10">
    <property type="entry name" value="Ribonuclease H-like superfamily/Ribonuclease H"/>
    <property type="match status" value="1"/>
</dbReference>
<evidence type="ECO:0000256" key="2">
    <source>
        <dbReference type="ARBA" id="ARBA00022750"/>
    </source>
</evidence>
<dbReference type="InterPro" id="IPR013103">
    <property type="entry name" value="RVT_2"/>
</dbReference>
<dbReference type="Pfam" id="PF13041">
    <property type="entry name" value="PPR_2"/>
    <property type="match status" value="2"/>
</dbReference>
<evidence type="ECO:0000256" key="5">
    <source>
        <dbReference type="SAM" id="MobiDB-lite"/>
    </source>
</evidence>
<evidence type="ECO:0000259" key="6">
    <source>
        <dbReference type="PROSITE" id="PS50158"/>
    </source>
</evidence>
<dbReference type="InterPro" id="IPR025724">
    <property type="entry name" value="GAG-pre-integrase_dom"/>
</dbReference>
<dbReference type="InterPro" id="IPR001878">
    <property type="entry name" value="Znf_CCHC"/>
</dbReference>
<dbReference type="Pfam" id="PF14223">
    <property type="entry name" value="Retrotran_gag_2"/>
    <property type="match status" value="1"/>
</dbReference>
<dbReference type="InterPro" id="IPR057670">
    <property type="entry name" value="SH3_retrovirus"/>
</dbReference>
<dbReference type="Pfam" id="PF13976">
    <property type="entry name" value="gag_pre-integrs"/>
    <property type="match status" value="1"/>
</dbReference>
<dbReference type="GO" id="GO:0003723">
    <property type="term" value="F:RNA binding"/>
    <property type="evidence" value="ECO:0007669"/>
    <property type="project" value="InterPro"/>
</dbReference>
<dbReference type="InterPro" id="IPR002885">
    <property type="entry name" value="PPR_rpt"/>
</dbReference>
<dbReference type="InterPro" id="IPR012337">
    <property type="entry name" value="RNaseH-like_sf"/>
</dbReference>
<dbReference type="OrthoDB" id="2013098at2759"/>
<dbReference type="GO" id="GO:0015074">
    <property type="term" value="P:DNA integration"/>
    <property type="evidence" value="ECO:0007669"/>
    <property type="project" value="InterPro"/>
</dbReference>
<dbReference type="InterPro" id="IPR001584">
    <property type="entry name" value="Integrase_cat-core"/>
</dbReference>
<keyword evidence="3" id="KW-0862">Zinc</keyword>
<dbReference type="PROSITE" id="PS51375">
    <property type="entry name" value="PPR"/>
    <property type="match status" value="2"/>
</dbReference>
<feature type="domain" description="CCHC-type" evidence="6">
    <location>
        <begin position="252"/>
        <end position="265"/>
    </location>
</feature>
<dbReference type="Pfam" id="PF00665">
    <property type="entry name" value="rve"/>
    <property type="match status" value="1"/>
</dbReference>
<keyword evidence="2" id="KW-0378">Hydrolase</keyword>
<dbReference type="GO" id="GO:0004190">
    <property type="term" value="F:aspartic-type endopeptidase activity"/>
    <property type="evidence" value="ECO:0007669"/>
    <property type="project" value="UniProtKB-KW"/>
</dbReference>
<dbReference type="InterPro" id="IPR054722">
    <property type="entry name" value="PolX-like_BBD"/>
</dbReference>
<dbReference type="SUPFAM" id="SSF57756">
    <property type="entry name" value="Retrovirus zinc finger-like domains"/>
    <property type="match status" value="1"/>
</dbReference>
<dbReference type="Pfam" id="PF22936">
    <property type="entry name" value="Pol_BBD"/>
    <property type="match status" value="1"/>
</dbReference>
<dbReference type="Pfam" id="PF25597">
    <property type="entry name" value="SH3_retrovirus"/>
    <property type="match status" value="1"/>
</dbReference>
<gene>
    <name evidence="8" type="ORF">TSUD_247260</name>
</gene>
<dbReference type="Pfam" id="PF01535">
    <property type="entry name" value="PPR"/>
    <property type="match status" value="2"/>
</dbReference>
<dbReference type="EMBL" id="DF975095">
    <property type="protein sequence ID" value="GAU51371.1"/>
    <property type="molecule type" value="Genomic_DNA"/>
</dbReference>
<evidence type="ECO:0000256" key="4">
    <source>
        <dbReference type="PROSITE-ProRule" id="PRU00708"/>
    </source>
</evidence>
<feature type="domain" description="Integrase catalytic" evidence="7">
    <location>
        <begin position="487"/>
        <end position="653"/>
    </location>
</feature>
<dbReference type="PANTHER" id="PTHR47926">
    <property type="entry name" value="PENTATRICOPEPTIDE REPEAT-CONTAINING PROTEIN"/>
    <property type="match status" value="1"/>
</dbReference>